<organism evidence="1 2">
    <name type="scientific">Exidia glandulosa HHB12029</name>
    <dbReference type="NCBI Taxonomy" id="1314781"/>
    <lineage>
        <taxon>Eukaryota</taxon>
        <taxon>Fungi</taxon>
        <taxon>Dikarya</taxon>
        <taxon>Basidiomycota</taxon>
        <taxon>Agaricomycotina</taxon>
        <taxon>Agaricomycetes</taxon>
        <taxon>Auriculariales</taxon>
        <taxon>Exidiaceae</taxon>
        <taxon>Exidia</taxon>
    </lineage>
</organism>
<accession>A0A165J808</accession>
<name>A0A165J808_EXIGL</name>
<dbReference type="Proteomes" id="UP000077266">
    <property type="component" value="Unassembled WGS sequence"/>
</dbReference>
<reference evidence="1 2" key="1">
    <citation type="journal article" date="2016" name="Mol. Biol. Evol.">
        <title>Comparative Genomics of Early-Diverging Mushroom-Forming Fungi Provides Insights into the Origins of Lignocellulose Decay Capabilities.</title>
        <authorList>
            <person name="Nagy L.G."/>
            <person name="Riley R."/>
            <person name="Tritt A."/>
            <person name="Adam C."/>
            <person name="Daum C."/>
            <person name="Floudas D."/>
            <person name="Sun H."/>
            <person name="Yadav J.S."/>
            <person name="Pangilinan J."/>
            <person name="Larsson K.H."/>
            <person name="Matsuura K."/>
            <person name="Barry K."/>
            <person name="Labutti K."/>
            <person name="Kuo R."/>
            <person name="Ohm R.A."/>
            <person name="Bhattacharya S.S."/>
            <person name="Shirouzu T."/>
            <person name="Yoshinaga Y."/>
            <person name="Martin F.M."/>
            <person name="Grigoriev I.V."/>
            <person name="Hibbett D.S."/>
        </authorList>
    </citation>
    <scope>NUCLEOTIDE SEQUENCE [LARGE SCALE GENOMIC DNA]</scope>
    <source>
        <strain evidence="1 2">HHB12029</strain>
    </source>
</reference>
<dbReference type="OrthoDB" id="2987506at2759"/>
<gene>
    <name evidence="1" type="ORF">EXIGLDRAFT_767103</name>
</gene>
<evidence type="ECO:0000313" key="2">
    <source>
        <dbReference type="Proteomes" id="UP000077266"/>
    </source>
</evidence>
<dbReference type="InParanoid" id="A0A165J808"/>
<protein>
    <submittedName>
        <fullName evidence="1">Uncharacterized protein</fullName>
    </submittedName>
</protein>
<sequence length="242" mass="26805">MPSYKLDVFITDAWADELKRLGLALCIAKNVNESYSVAWTAKQDYEFSNEFSWEDSYKLGTVQKFEVGKNLLKMVAAEKQPVTFGQTIIRDNRGNLGEATGRPSSADSFTFENRGDMTFPVIDQLINGEFQPAWADPYGMVTGDMTLIPRPKVLVFFDKGMRTGDMFTTVATPGVIEINFSHDTERAVSFVTSASRPGFGTWVNGQVVANFVERVPMSYSVANGLEPLSSGNTLMDDENGDE</sequence>
<keyword evidence="2" id="KW-1185">Reference proteome</keyword>
<evidence type="ECO:0000313" key="1">
    <source>
        <dbReference type="EMBL" id="KZV94460.1"/>
    </source>
</evidence>
<dbReference type="AlphaFoldDB" id="A0A165J808"/>
<dbReference type="EMBL" id="KV425972">
    <property type="protein sequence ID" value="KZV94460.1"/>
    <property type="molecule type" value="Genomic_DNA"/>
</dbReference>
<proteinExistence type="predicted"/>